<dbReference type="InterPro" id="IPR053014">
    <property type="entry name" value="Cuticle_assoc_divergent"/>
</dbReference>
<dbReference type="SMART" id="SM00289">
    <property type="entry name" value="WR1"/>
    <property type="match status" value="7"/>
</dbReference>
<dbReference type="InterPro" id="IPR028150">
    <property type="entry name" value="Lustrin_cystein"/>
</dbReference>
<evidence type="ECO:0000256" key="1">
    <source>
        <dbReference type="SAM" id="SignalP"/>
    </source>
</evidence>
<keyword evidence="1" id="KW-0732">Signal</keyword>
<evidence type="ECO:0000313" key="2">
    <source>
        <dbReference type="Proteomes" id="UP000025227"/>
    </source>
</evidence>
<dbReference type="PANTHER" id="PTHR46339">
    <property type="entry name" value="PROTEIN CBG15282-RELATED"/>
    <property type="match status" value="1"/>
</dbReference>
<feature type="signal peptide" evidence="1">
    <location>
        <begin position="1"/>
        <end position="15"/>
    </location>
</feature>
<dbReference type="Proteomes" id="UP000025227">
    <property type="component" value="Unplaced"/>
</dbReference>
<dbReference type="Pfam" id="PF14625">
    <property type="entry name" value="Lustrin_cystein"/>
    <property type="match status" value="6"/>
</dbReference>
<keyword evidence="2" id="KW-1185">Reference proteome</keyword>
<dbReference type="WBParaSite" id="HCON_00059830-00001">
    <property type="protein sequence ID" value="HCON_00059830-00001"/>
    <property type="gene ID" value="HCON_00059830"/>
</dbReference>
<protein>
    <submittedName>
        <fullName evidence="3">CC domain-containing protein</fullName>
    </submittedName>
</protein>
<name>A0A7I4Y5V0_HAECO</name>
<dbReference type="InterPro" id="IPR006150">
    <property type="entry name" value="Cys_repeat_1"/>
</dbReference>
<dbReference type="PANTHER" id="PTHR46339:SF15">
    <property type="entry name" value="CC DOMAIN-CONTAINING PROTEIN"/>
    <property type="match status" value="1"/>
</dbReference>
<organism evidence="2 3">
    <name type="scientific">Haemonchus contortus</name>
    <name type="common">Barber pole worm</name>
    <dbReference type="NCBI Taxonomy" id="6289"/>
    <lineage>
        <taxon>Eukaryota</taxon>
        <taxon>Metazoa</taxon>
        <taxon>Ecdysozoa</taxon>
        <taxon>Nematoda</taxon>
        <taxon>Chromadorea</taxon>
        <taxon>Rhabditida</taxon>
        <taxon>Rhabditina</taxon>
        <taxon>Rhabditomorpha</taxon>
        <taxon>Strongyloidea</taxon>
        <taxon>Trichostrongylidae</taxon>
        <taxon>Haemonchus</taxon>
    </lineage>
</organism>
<reference evidence="3" key="1">
    <citation type="submission" date="2020-12" db="UniProtKB">
        <authorList>
            <consortium name="WormBaseParasite"/>
        </authorList>
    </citation>
    <scope>IDENTIFICATION</scope>
    <source>
        <strain evidence="3">MHco3</strain>
    </source>
</reference>
<sequence length="438" mass="47400">MLLLLLLLTVSENHANDDIFLLPMISEGMDPGNQTFFEIEEDHERLCGIEGRLLKEKGNRLVQCSSDDECLPPSQCHTTGYCCMIALNQEPPPVGCPIGTRPLVNSSGMELTCSPSVPDSCPGGALCYTDSLTNAKRCCGTDPGQGCPSGSRVLLTSLEKPRLCVPGKANALCPRGALCQWSHLIDRYQCCEPDNGCPRHQAPLKKVDALKCNPRGAPCPDGAGCHFNFWTASYQCCKLDTTDLCPAGQVPILAESNGEPKSCRQSMDCPTSYHCAENNICCGSPGTCPENQQPAKDKFGRLTACTARNGNTCPTGSQCFPTGFFSQHLCCEQIEYTCPGYSTPYPSSRFPQKCDLGEPWRCGDKQCMPSNIPNVDICCQSTIVRQREVNPCPSGWAPNDNVVTYCTPSFQSSSCPGFSSCLRSTGVQQQFVCCVPSQ</sequence>
<dbReference type="AlphaFoldDB" id="A0A7I4Y5V0"/>
<feature type="chain" id="PRO_5035421957" evidence="1">
    <location>
        <begin position="16"/>
        <end position="438"/>
    </location>
</feature>
<proteinExistence type="predicted"/>
<dbReference type="OrthoDB" id="5776602at2759"/>
<accession>A0A7I4Y5V0</accession>
<evidence type="ECO:0000313" key="3">
    <source>
        <dbReference type="WBParaSite" id="HCON_00059830-00001"/>
    </source>
</evidence>